<feature type="transmembrane region" description="Helical" evidence="1">
    <location>
        <begin position="399"/>
        <end position="420"/>
    </location>
</feature>
<feature type="transmembrane region" description="Helical" evidence="1">
    <location>
        <begin position="227"/>
        <end position="245"/>
    </location>
</feature>
<dbReference type="EMBL" id="JBBWRZ010000004">
    <property type="protein sequence ID" value="KAK8238107.1"/>
    <property type="molecule type" value="Genomic_DNA"/>
</dbReference>
<keyword evidence="1" id="KW-1133">Transmembrane helix</keyword>
<reference evidence="2 3" key="1">
    <citation type="submission" date="2024-04" db="EMBL/GenBank/DDBJ databases">
        <title>Phyllosticta paracitricarpa is synonymous to the EU quarantine fungus P. citricarpa based on phylogenomic analyses.</title>
        <authorList>
            <consortium name="Lawrence Berkeley National Laboratory"/>
            <person name="Van Ingen-Buijs V.A."/>
            <person name="Van Westerhoven A.C."/>
            <person name="Haridas S."/>
            <person name="Skiadas P."/>
            <person name="Martin F."/>
            <person name="Groenewald J.Z."/>
            <person name="Crous P.W."/>
            <person name="Seidl M.F."/>
        </authorList>
    </citation>
    <scope>NUCLEOTIDE SEQUENCE [LARGE SCALE GENOMIC DNA]</scope>
    <source>
        <strain evidence="2 3">CBS 123374</strain>
    </source>
</reference>
<feature type="transmembrane region" description="Helical" evidence="1">
    <location>
        <begin position="473"/>
        <end position="494"/>
    </location>
</feature>
<dbReference type="Proteomes" id="UP001492380">
    <property type="component" value="Unassembled WGS sequence"/>
</dbReference>
<organism evidence="2 3">
    <name type="scientific">Phyllosticta capitalensis</name>
    <dbReference type="NCBI Taxonomy" id="121624"/>
    <lineage>
        <taxon>Eukaryota</taxon>
        <taxon>Fungi</taxon>
        <taxon>Dikarya</taxon>
        <taxon>Ascomycota</taxon>
        <taxon>Pezizomycotina</taxon>
        <taxon>Dothideomycetes</taxon>
        <taxon>Dothideomycetes incertae sedis</taxon>
        <taxon>Botryosphaeriales</taxon>
        <taxon>Phyllostictaceae</taxon>
        <taxon>Phyllosticta</taxon>
    </lineage>
</organism>
<comment type="caution">
    <text evidence="2">The sequence shown here is derived from an EMBL/GenBank/DDBJ whole genome shotgun (WGS) entry which is preliminary data.</text>
</comment>
<proteinExistence type="predicted"/>
<evidence type="ECO:0000256" key="1">
    <source>
        <dbReference type="SAM" id="Phobius"/>
    </source>
</evidence>
<gene>
    <name evidence="2" type="ORF">HDK90DRAFT_213614</name>
</gene>
<name>A0ABR1YTT8_9PEZI</name>
<accession>A0ABR1YTT8</accession>
<evidence type="ECO:0000313" key="2">
    <source>
        <dbReference type="EMBL" id="KAK8238107.1"/>
    </source>
</evidence>
<evidence type="ECO:0000313" key="3">
    <source>
        <dbReference type="Proteomes" id="UP001492380"/>
    </source>
</evidence>
<keyword evidence="3" id="KW-1185">Reference proteome</keyword>
<feature type="transmembrane region" description="Helical" evidence="1">
    <location>
        <begin position="432"/>
        <end position="452"/>
    </location>
</feature>
<protein>
    <submittedName>
        <fullName evidence="2">Uncharacterized protein</fullName>
    </submittedName>
</protein>
<keyword evidence="1" id="KW-0472">Membrane</keyword>
<keyword evidence="1" id="KW-0812">Transmembrane</keyword>
<sequence>MLSLLFPTILRLTGPERRLNHRAPLPTTQNSSFHDIPLGLHLDNLAVGVRLVAVVEQSKDPIRSANLACDQNNRLPPCDHREFDRLDVDAGARPLRSCVVLMAVSRHHCIRRLYWTHTSIDTCTFQLWHRSRTVNASLFLARARAPDVLIHTANPVADSCCAPRPATRSTIHKRKNANASRSWYAIHRIQDLDSDGGGLSTRVGGYAGWYAGLFLPLLAARLHQASLWALVMASSPYLFLVFGFAEKDQEIPVPVRVPRRDVKPTYHYLLLPGLGLDPTSFSGTTWLVLAVACPSIPPTLLWYPSVARLLHQCDATLPHLQTPLLHCCQPALQAAAAPPPPPSCPTRQHDGAVDVVFGTPRRCPRRHPRFSTLEARACSILVRYYYTATSHPSAEQTSALSSLALAAFLLLACSLLVFALLPCIMRETQSTYLHLLCAACVQVAGTTAAARLTVNNRYTLRGTAATRRQASHYFCCLPIPMCGVEVGIMLLAAMESAAVVVQLSA</sequence>